<evidence type="ECO:0000313" key="15">
    <source>
        <dbReference type="EMBL" id="CAL1133486.1"/>
    </source>
</evidence>
<dbReference type="SUPFAM" id="SSF54631">
    <property type="entry name" value="CBS-domain pair"/>
    <property type="match status" value="1"/>
</dbReference>
<dbReference type="Pfam" id="PF00571">
    <property type="entry name" value="CBS"/>
    <property type="match status" value="1"/>
</dbReference>
<dbReference type="AlphaFoldDB" id="A0A9P1BXM0"/>
<gene>
    <name evidence="14" type="ORF">C1SCF055_LOCUS8016</name>
</gene>
<feature type="transmembrane region" description="Helical" evidence="11">
    <location>
        <begin position="171"/>
        <end position="194"/>
    </location>
</feature>
<evidence type="ECO:0000256" key="10">
    <source>
        <dbReference type="PROSITE-ProRule" id="PRU00703"/>
    </source>
</evidence>
<keyword evidence="6 11" id="KW-0406">Ion transport</keyword>
<keyword evidence="3 11" id="KW-0812">Transmembrane</keyword>
<evidence type="ECO:0000313" key="16">
    <source>
        <dbReference type="Proteomes" id="UP001152797"/>
    </source>
</evidence>
<dbReference type="InterPro" id="IPR001807">
    <property type="entry name" value="ClC"/>
</dbReference>
<proteinExistence type="inferred from homology"/>
<evidence type="ECO:0000256" key="6">
    <source>
        <dbReference type="ARBA" id="ARBA00023065"/>
    </source>
</evidence>
<evidence type="ECO:0000256" key="9">
    <source>
        <dbReference type="ARBA" id="ARBA00023214"/>
    </source>
</evidence>
<dbReference type="CDD" id="cd04591">
    <property type="entry name" value="CBS_pair_voltage-gated_CLC_euk_bac"/>
    <property type="match status" value="1"/>
</dbReference>
<feature type="transmembrane region" description="Helical" evidence="11">
    <location>
        <begin position="273"/>
        <end position="292"/>
    </location>
</feature>
<dbReference type="EMBL" id="CAMXCT010000536">
    <property type="protein sequence ID" value="CAI3980111.1"/>
    <property type="molecule type" value="Genomic_DNA"/>
</dbReference>
<feature type="region of interest" description="Disordered" evidence="12">
    <location>
        <begin position="1"/>
        <end position="22"/>
    </location>
</feature>
<keyword evidence="16" id="KW-1185">Reference proteome</keyword>
<keyword evidence="5 11" id="KW-1133">Transmembrane helix</keyword>
<dbReference type="EMBL" id="CAMXCT020000536">
    <property type="protein sequence ID" value="CAL1133486.1"/>
    <property type="molecule type" value="Genomic_DNA"/>
</dbReference>
<evidence type="ECO:0000313" key="14">
    <source>
        <dbReference type="EMBL" id="CAI3980111.1"/>
    </source>
</evidence>
<feature type="transmembrane region" description="Helical" evidence="11">
    <location>
        <begin position="238"/>
        <end position="261"/>
    </location>
</feature>
<dbReference type="InterPro" id="IPR000644">
    <property type="entry name" value="CBS_dom"/>
</dbReference>
<evidence type="ECO:0000256" key="8">
    <source>
        <dbReference type="ARBA" id="ARBA00023136"/>
    </source>
</evidence>
<evidence type="ECO:0000256" key="5">
    <source>
        <dbReference type="ARBA" id="ARBA00022989"/>
    </source>
</evidence>
<feature type="transmembrane region" description="Helical" evidence="11">
    <location>
        <begin position="112"/>
        <end position="140"/>
    </location>
</feature>
<name>A0A9P1BXM0_9DINO</name>
<feature type="transmembrane region" description="Helical" evidence="11">
    <location>
        <begin position="574"/>
        <end position="603"/>
    </location>
</feature>
<evidence type="ECO:0000256" key="4">
    <source>
        <dbReference type="ARBA" id="ARBA00022737"/>
    </source>
</evidence>
<keyword evidence="9 11" id="KW-0868">Chloride</keyword>
<sequence>MNISMAPLGSNREDGVDDVGSHVDEVGSEAGLPLRLEQAEQAAAPASSSGPESIHLHDVWRPDMGKNLSHTHRGCHPTQSWIWILNFLIAISVAVCSQVVHYGMEILGDLRIYLIDLVLPNVAGAWGINFLTCIGFVAIACKCVEWQPSSISSGIPGVIAFLNGVDLEESLFSFGVLVAKMVGVICACGSSLAVGPEGPMIHIGATIGVLVCNCLQQIKCRNGIHPSRGGSRSIQLHAAAVGAGCGVAAAFEAPFAGTLFVVEEAATYLSQRFFIHVFSACCLSLSVVLLAIQPAWEWLWEGATWQFTPLFQVFIGPSCSHSSPTFFLTCALIGVVCGLLGSVFNQIILELNFRRASWRARGVHRGRLRCELLVLTALSCSVEIFLPAIWHCHESTLQHAFENSNQCIAAEWAAQMFKSKEDLAQNVRRAKDSKMEPAPGLFGIQYNPSECPKAIFANRTERPDLPECSLEKMGFVFPTSVSEQEKYFYCCGFDNISNFYEGKIYNYRQPKAPLQLYREMWPSFGIECEPTVWDNISIPQYNPMAALALVPDRVTVKNLFTRGSPNMLQNGAMFAYLLCYFLLAAATSGSAVPSGLVVPMMLIGGCIGRMSGNILTSLFHDVYECPVGWTHEYQNILSMLTKKGVHFLPQTCGLPDPGSFALVGAAAFMSGSGSIVLFVIAVLVEITGDTSSIVPIAIAAITGRFVARIFIGHGLYHDLMQVPNLPFLPPECPLPARLRIAPVSELPGGRVQLRQLKPIETREELQTLLNDCGHQAFPVVSEGHLLGLVRRIELEEWLTQSEQSALHLEEVADIAPYIVDLDFPVERAYFMFRELGLRQLVVTDAGRPVGILTRRSFLPQ</sequence>
<feature type="compositionally biased region" description="Basic and acidic residues" evidence="12">
    <location>
        <begin position="11"/>
        <end position="22"/>
    </location>
</feature>
<feature type="transmembrane region" description="Helical" evidence="11">
    <location>
        <begin position="660"/>
        <end position="684"/>
    </location>
</feature>
<dbReference type="OrthoDB" id="428525at2759"/>
<comment type="caution">
    <text evidence="11">Lacks conserved residue(s) required for the propagation of feature annotation.</text>
</comment>
<keyword evidence="7 10" id="KW-0129">CBS domain</keyword>
<feature type="transmembrane region" description="Helical" evidence="11">
    <location>
        <begin position="326"/>
        <end position="349"/>
    </location>
</feature>
<comment type="similarity">
    <text evidence="11">Belongs to the chloride channel (TC 2.A.49) family.</text>
</comment>
<evidence type="ECO:0000256" key="7">
    <source>
        <dbReference type="ARBA" id="ARBA00023122"/>
    </source>
</evidence>
<dbReference type="Pfam" id="PF00654">
    <property type="entry name" value="Voltage_CLC"/>
    <property type="match status" value="2"/>
</dbReference>
<feature type="transmembrane region" description="Helical" evidence="11">
    <location>
        <begin position="81"/>
        <end position="100"/>
    </location>
</feature>
<evidence type="ECO:0000256" key="11">
    <source>
        <dbReference type="RuleBase" id="RU361221"/>
    </source>
</evidence>
<dbReference type="GO" id="GO:0005254">
    <property type="term" value="F:chloride channel activity"/>
    <property type="evidence" value="ECO:0007669"/>
    <property type="project" value="UniProtKB-UniRule"/>
</dbReference>
<organism evidence="14">
    <name type="scientific">Cladocopium goreaui</name>
    <dbReference type="NCBI Taxonomy" id="2562237"/>
    <lineage>
        <taxon>Eukaryota</taxon>
        <taxon>Sar</taxon>
        <taxon>Alveolata</taxon>
        <taxon>Dinophyceae</taxon>
        <taxon>Suessiales</taxon>
        <taxon>Symbiodiniaceae</taxon>
        <taxon>Cladocopium</taxon>
    </lineage>
</organism>
<dbReference type="PANTHER" id="PTHR11689">
    <property type="entry name" value="CHLORIDE CHANNEL PROTEIN CLC FAMILY MEMBER"/>
    <property type="match status" value="1"/>
</dbReference>
<dbReference type="InterPro" id="IPR046342">
    <property type="entry name" value="CBS_dom_sf"/>
</dbReference>
<comment type="subcellular location">
    <subcellularLocation>
        <location evidence="1 11">Membrane</location>
        <topology evidence="1 11">Multi-pass membrane protein</topology>
    </subcellularLocation>
</comment>
<dbReference type="Gene3D" id="3.10.580.10">
    <property type="entry name" value="CBS-domain"/>
    <property type="match status" value="1"/>
</dbReference>
<dbReference type="PRINTS" id="PR00762">
    <property type="entry name" value="CLCHANNEL"/>
</dbReference>
<dbReference type="Gene3D" id="1.10.3080.10">
    <property type="entry name" value="Clc chloride channel"/>
    <property type="match status" value="2"/>
</dbReference>
<dbReference type="GO" id="GO:0016020">
    <property type="term" value="C:membrane"/>
    <property type="evidence" value="ECO:0007669"/>
    <property type="project" value="UniProtKB-SubCell"/>
</dbReference>
<evidence type="ECO:0000256" key="1">
    <source>
        <dbReference type="ARBA" id="ARBA00004141"/>
    </source>
</evidence>
<comment type="caution">
    <text evidence="14">The sequence shown here is derived from an EMBL/GenBank/DDBJ whole genome shotgun (WGS) entry which is preliminary data.</text>
</comment>
<keyword evidence="8 11" id="KW-0472">Membrane</keyword>
<evidence type="ECO:0000256" key="3">
    <source>
        <dbReference type="ARBA" id="ARBA00022692"/>
    </source>
</evidence>
<evidence type="ECO:0000256" key="2">
    <source>
        <dbReference type="ARBA" id="ARBA00022448"/>
    </source>
</evidence>
<evidence type="ECO:0000259" key="13">
    <source>
        <dbReference type="PROSITE" id="PS51371"/>
    </source>
</evidence>
<feature type="transmembrane region" description="Helical" evidence="11">
    <location>
        <begin position="690"/>
        <end position="711"/>
    </location>
</feature>
<reference evidence="14" key="1">
    <citation type="submission" date="2022-10" db="EMBL/GenBank/DDBJ databases">
        <authorList>
            <person name="Chen Y."/>
            <person name="Dougan E. K."/>
            <person name="Chan C."/>
            <person name="Rhodes N."/>
            <person name="Thang M."/>
        </authorList>
    </citation>
    <scope>NUCLEOTIDE SEQUENCE</scope>
</reference>
<dbReference type="PANTHER" id="PTHR11689:SF89">
    <property type="entry name" value="CHLORIDE CHANNEL PROTEIN"/>
    <property type="match status" value="1"/>
</dbReference>
<dbReference type="InterPro" id="IPR014743">
    <property type="entry name" value="Cl-channel_core"/>
</dbReference>
<protein>
    <recommendedName>
        <fullName evidence="11">Chloride channel protein</fullName>
    </recommendedName>
</protein>
<keyword evidence="2 11" id="KW-0813">Transport</keyword>
<feature type="domain" description="CBS" evidence="13">
    <location>
        <begin position="811"/>
        <end position="860"/>
    </location>
</feature>
<dbReference type="Proteomes" id="UP001152797">
    <property type="component" value="Unassembled WGS sequence"/>
</dbReference>
<dbReference type="PROSITE" id="PS51371">
    <property type="entry name" value="CBS"/>
    <property type="match status" value="1"/>
</dbReference>
<dbReference type="SUPFAM" id="SSF81340">
    <property type="entry name" value="Clc chloride channel"/>
    <property type="match status" value="1"/>
</dbReference>
<reference evidence="15" key="2">
    <citation type="submission" date="2024-04" db="EMBL/GenBank/DDBJ databases">
        <authorList>
            <person name="Chen Y."/>
            <person name="Shah S."/>
            <person name="Dougan E. K."/>
            <person name="Thang M."/>
            <person name="Chan C."/>
        </authorList>
    </citation>
    <scope>NUCLEOTIDE SEQUENCE [LARGE SCALE GENOMIC DNA]</scope>
</reference>
<dbReference type="InterPro" id="IPR051280">
    <property type="entry name" value="Cl-channel/antiporter"/>
</dbReference>
<keyword evidence="4" id="KW-0677">Repeat</keyword>
<evidence type="ECO:0000256" key="12">
    <source>
        <dbReference type="SAM" id="MobiDB-lite"/>
    </source>
</evidence>
<accession>A0A9P1BXM0</accession>
<dbReference type="EMBL" id="CAMXCT030000536">
    <property type="protein sequence ID" value="CAL4767423.1"/>
    <property type="molecule type" value="Genomic_DNA"/>
</dbReference>